<dbReference type="Proteomes" id="UP000187412">
    <property type="component" value="Unassembled WGS sequence"/>
</dbReference>
<name>A0ABX3H422_PAEBO</name>
<comment type="caution">
    <text evidence="1">The sequence shown here is derived from an EMBL/GenBank/DDBJ whole genome shotgun (WGS) entry which is preliminary data.</text>
</comment>
<organism evidence="1 2">
    <name type="scientific">Paenibacillus borealis</name>
    <dbReference type="NCBI Taxonomy" id="160799"/>
    <lineage>
        <taxon>Bacteria</taxon>
        <taxon>Bacillati</taxon>
        <taxon>Bacillota</taxon>
        <taxon>Bacilli</taxon>
        <taxon>Bacillales</taxon>
        <taxon>Paenibacillaceae</taxon>
        <taxon>Paenibacillus</taxon>
    </lineage>
</organism>
<accession>A0ABX3H422</accession>
<evidence type="ECO:0000313" key="2">
    <source>
        <dbReference type="Proteomes" id="UP000187412"/>
    </source>
</evidence>
<dbReference type="EMBL" id="MPTB01000033">
    <property type="protein sequence ID" value="OMD43882.1"/>
    <property type="molecule type" value="Genomic_DNA"/>
</dbReference>
<reference evidence="1 2" key="1">
    <citation type="submission" date="2016-10" db="EMBL/GenBank/DDBJ databases">
        <title>Paenibacillus species isolates.</title>
        <authorList>
            <person name="Beno S.M."/>
        </authorList>
    </citation>
    <scope>NUCLEOTIDE SEQUENCE [LARGE SCALE GENOMIC DNA]</scope>
    <source>
        <strain evidence="1 2">FSL H7-0744</strain>
    </source>
</reference>
<dbReference type="RefSeq" id="WP_076112938.1">
    <property type="nucleotide sequence ID" value="NZ_MPTB01000033.1"/>
</dbReference>
<keyword evidence="2" id="KW-1185">Reference proteome</keyword>
<evidence type="ECO:0000313" key="1">
    <source>
        <dbReference type="EMBL" id="OMD43882.1"/>
    </source>
</evidence>
<protein>
    <submittedName>
        <fullName evidence="1">Uncharacterized protein</fullName>
    </submittedName>
</protein>
<proteinExistence type="predicted"/>
<sequence length="264" mass="28623">MVLYIPGTADPQHVLTGQRFSSKTNYFALGEMPLKNASNGDGAGVNHHLAKQTSAVPGTIYLRPVNPTDPITAFQGDVWIRKDDANFNPAYWRSDVTMFGLRGVMPNRSAENIHLPAAAVTVWANDRVFLQPPQGYYDGSTWVTTAAPQFNASNIRNGVNLLGITGTMVEGRRTATGTFVHNGAQTSTINGLGFTPSTVETGFFNTVNYVRIGYSLGQWYGSALTGNQTQPLSTTFHQSSIFAGGFTIEIPFASGYTITWRATE</sequence>
<gene>
    <name evidence="1" type="ORF">BSK56_23000</name>
</gene>